<dbReference type="GO" id="GO:0005815">
    <property type="term" value="C:microtubule organizing center"/>
    <property type="evidence" value="ECO:0007669"/>
    <property type="project" value="TreeGrafter"/>
</dbReference>
<dbReference type="GO" id="GO:0042148">
    <property type="term" value="P:DNA strand invasion"/>
    <property type="evidence" value="ECO:0007669"/>
    <property type="project" value="TreeGrafter"/>
</dbReference>
<dbReference type="GO" id="GO:0000724">
    <property type="term" value="P:double-strand break repair via homologous recombination"/>
    <property type="evidence" value="ECO:0007669"/>
    <property type="project" value="TreeGrafter"/>
</dbReference>
<dbReference type="GO" id="GO:0140664">
    <property type="term" value="F:ATP-dependent DNA damage sensor activity"/>
    <property type="evidence" value="ECO:0007669"/>
    <property type="project" value="InterPro"/>
</dbReference>
<evidence type="ECO:0000256" key="2">
    <source>
        <dbReference type="ARBA" id="ARBA00023242"/>
    </source>
</evidence>
<dbReference type="PROSITE" id="PS50162">
    <property type="entry name" value="RECA_2"/>
    <property type="match status" value="1"/>
</dbReference>
<dbReference type="GO" id="GO:0000723">
    <property type="term" value="P:telomere maintenance"/>
    <property type="evidence" value="ECO:0007669"/>
    <property type="project" value="TreeGrafter"/>
</dbReference>
<comment type="subcellular location">
    <subcellularLocation>
        <location evidence="1">Nucleus</location>
    </subcellularLocation>
</comment>
<dbReference type="EMBL" id="GDKF01008241">
    <property type="protein sequence ID" value="JAT70381.1"/>
    <property type="molecule type" value="Transcribed_RNA"/>
</dbReference>
<proteinExistence type="predicted"/>
<keyword evidence="2" id="KW-0539">Nucleus</keyword>
<dbReference type="PANTHER" id="PTHR46457">
    <property type="entry name" value="DNA REPAIR PROTEIN RAD51 HOMOLOG 4"/>
    <property type="match status" value="1"/>
</dbReference>
<dbReference type="InterPro" id="IPR013632">
    <property type="entry name" value="Rad51_C"/>
</dbReference>
<dbReference type="PANTHER" id="PTHR46457:SF1">
    <property type="entry name" value="DNA REPAIR PROTEIN RAD51 HOMOLOG 4"/>
    <property type="match status" value="1"/>
</dbReference>
<feature type="domain" description="RecA family profile 1" evidence="3">
    <location>
        <begin position="15"/>
        <end position="200"/>
    </location>
</feature>
<dbReference type="GO" id="GO:0000400">
    <property type="term" value="F:four-way junction DNA binding"/>
    <property type="evidence" value="ECO:0007669"/>
    <property type="project" value="TreeGrafter"/>
</dbReference>
<reference evidence="4" key="1">
    <citation type="submission" date="2015-08" db="EMBL/GenBank/DDBJ databases">
        <authorList>
            <person name="Babu N.S."/>
            <person name="Beckwith C.J."/>
            <person name="Beseler K.G."/>
            <person name="Brison A."/>
            <person name="Carone J.V."/>
            <person name="Caskin T.P."/>
            <person name="Diamond M."/>
            <person name="Durham M.E."/>
            <person name="Foxe J.M."/>
            <person name="Go M."/>
            <person name="Henderson B.A."/>
            <person name="Jones I.B."/>
            <person name="McGettigan J.A."/>
            <person name="Micheletti S.J."/>
            <person name="Nasrallah M.E."/>
            <person name="Ortiz D."/>
            <person name="Piller C.R."/>
            <person name="Privatt S.R."/>
            <person name="Schneider S.L."/>
            <person name="Sharp S."/>
            <person name="Smith T.C."/>
            <person name="Stanton J.D."/>
            <person name="Ullery H.E."/>
            <person name="Wilson R.J."/>
            <person name="Serrano M.G."/>
            <person name="Buck G."/>
            <person name="Lee V."/>
            <person name="Wang Y."/>
            <person name="Carvalho R."/>
            <person name="Voegtly L."/>
            <person name="Shi R."/>
            <person name="Duckworth R."/>
            <person name="Johnson A."/>
            <person name="Loviza R."/>
            <person name="Walstead R."/>
            <person name="Shah Z."/>
            <person name="Kiflezghi M."/>
            <person name="Wade K."/>
            <person name="Ball S.L."/>
            <person name="Bradley K.W."/>
            <person name="Asai D.J."/>
            <person name="Bowman C.A."/>
            <person name="Russell D.A."/>
            <person name="Pope W.H."/>
            <person name="Jacobs-Sera D."/>
            <person name="Hendrix R.W."/>
            <person name="Hatfull G.F."/>
        </authorList>
    </citation>
    <scope>NUCLEOTIDE SEQUENCE</scope>
</reference>
<evidence type="ECO:0000259" key="3">
    <source>
        <dbReference type="PROSITE" id="PS50162"/>
    </source>
</evidence>
<dbReference type="InterPro" id="IPR020588">
    <property type="entry name" value="RecA_ATP-bd"/>
</dbReference>
<dbReference type="GO" id="GO:0003697">
    <property type="term" value="F:single-stranded DNA binding"/>
    <property type="evidence" value="ECO:0007669"/>
    <property type="project" value="TreeGrafter"/>
</dbReference>
<dbReference type="GO" id="GO:0033063">
    <property type="term" value="C:Rad51B-Rad51C-Rad51D-XRCC2 complex"/>
    <property type="evidence" value="ECO:0007669"/>
    <property type="project" value="TreeGrafter"/>
</dbReference>
<dbReference type="Gene3D" id="3.40.50.300">
    <property type="entry name" value="P-loop containing nucleotide triphosphate hydrolases"/>
    <property type="match status" value="1"/>
</dbReference>
<dbReference type="GO" id="GO:0005524">
    <property type="term" value="F:ATP binding"/>
    <property type="evidence" value="ECO:0007669"/>
    <property type="project" value="InterPro"/>
</dbReference>
<protein>
    <recommendedName>
        <fullName evidence="3">RecA family profile 1 domain-containing protein</fullName>
    </recommendedName>
</protein>
<sequence length="277" mass="27820">MTLRTGTDLFAELRGGRLLPTGCSSIDAELLRGGLREGHLIEICGEPASGKTQLCLTAAAQTLLRGERVAWIDTGASFSAARLIDVLCALRPPLQADHAQLEAALGRVVVAPARDVHAVLDVLGGLLASGDAIAAAIEPLPPQNPRLGLVVLDALPGIAGPLLGVARQAQGPALLARLAAALRALAAARRVPVLAANGWVGSGGGGGGGRPALSEAWRAAPHARLRLRLRQGDAGRCGGVAVPGCRRHEAALLGSSHAPPAAGAGFVIGAAGVAAAR</sequence>
<dbReference type="GO" id="GO:0005657">
    <property type="term" value="C:replication fork"/>
    <property type="evidence" value="ECO:0007669"/>
    <property type="project" value="TreeGrafter"/>
</dbReference>
<evidence type="ECO:0000313" key="4">
    <source>
        <dbReference type="EMBL" id="JAT70381.1"/>
    </source>
</evidence>
<dbReference type="InterPro" id="IPR051988">
    <property type="entry name" value="HRR_RAD51_Paralog"/>
</dbReference>
<accession>A0A1D1ZU60</accession>
<evidence type="ECO:0000256" key="1">
    <source>
        <dbReference type="ARBA" id="ARBA00004123"/>
    </source>
</evidence>
<dbReference type="GO" id="GO:0007131">
    <property type="term" value="P:reciprocal meiotic recombination"/>
    <property type="evidence" value="ECO:0007669"/>
    <property type="project" value="TreeGrafter"/>
</dbReference>
<name>A0A1D1ZU60_AUXPR</name>
<dbReference type="Pfam" id="PF08423">
    <property type="entry name" value="Rad51"/>
    <property type="match status" value="1"/>
</dbReference>
<organism evidence="4">
    <name type="scientific">Auxenochlorella protothecoides</name>
    <name type="common">Green microalga</name>
    <name type="synonym">Chlorella protothecoides</name>
    <dbReference type="NCBI Taxonomy" id="3075"/>
    <lineage>
        <taxon>Eukaryota</taxon>
        <taxon>Viridiplantae</taxon>
        <taxon>Chlorophyta</taxon>
        <taxon>core chlorophytes</taxon>
        <taxon>Trebouxiophyceae</taxon>
        <taxon>Chlorellales</taxon>
        <taxon>Chlorellaceae</taxon>
        <taxon>Auxenochlorella</taxon>
    </lineage>
</organism>
<gene>
    <name evidence="4" type="ORF">g.33645</name>
</gene>
<dbReference type="AlphaFoldDB" id="A0A1D1ZU60"/>
<dbReference type="SUPFAM" id="SSF52540">
    <property type="entry name" value="P-loop containing nucleoside triphosphate hydrolases"/>
    <property type="match status" value="1"/>
</dbReference>
<dbReference type="InterPro" id="IPR027417">
    <property type="entry name" value="P-loop_NTPase"/>
</dbReference>